<dbReference type="SUPFAM" id="SSF75005">
    <property type="entry name" value="Arabinanase/levansucrase/invertase"/>
    <property type="match status" value="1"/>
</dbReference>
<reference evidence="4 5" key="1">
    <citation type="submission" date="2019-12" db="EMBL/GenBank/DDBJ databases">
        <authorList>
            <person name="Dong K."/>
        </authorList>
    </citation>
    <scope>NUCLEOTIDE SEQUENCE [LARGE SCALE GENOMIC DNA]</scope>
    <source>
        <strain evidence="4 5">JCM 31225</strain>
    </source>
</reference>
<dbReference type="InterPro" id="IPR007184">
    <property type="entry name" value="Mannoside_phosphorylase"/>
</dbReference>
<sequence length="506" mass="58160">MGITVNRKQIFFKPKMDRVLARRFVLSIDRSKKIVGRVLAMSAEQKSNLVTQILRNYARRHRSILRVLDRNFDYVEPVLKELKIDKQSLTDVDKLLIGSYFTMEYSIEAAAYFNPSIILSPDQSQIHEGEKRIIMSFRAVGEGHLSSIVFRSAIIDKDLNIHLDEVGGLLDKPKHIKNHRYKREEFLEKLVELHKPENGIMEVIQNKLTETFTYDELQRFVREMIEDHDLTHDDEILMQQMLWIASSHYEISYSLDTSISERVIFPISDTEKNGIEDARFVRYVNEKGKVTYYATYTAYDGHSILPKLLSTKDFVNFKVQPINGKIANKGAALFPRKINGKYAMLCRIDGENSYITFSTSLTNWHEEIILVAEPEYPWEYIQVGNCGSPLETEAGWLVITHSVGPMREYSLSAILLDLNDPTKVIGKLTRPLLFANEEERNGYVPNVLYSCGQMIHNNQLILPYAYSDQESTYATICLNELLAALQDGEQEMPPSSNSKKEPAKNI</sequence>
<dbReference type="AlphaFoldDB" id="A0A6N8L770"/>
<keyword evidence="5" id="KW-1185">Reference proteome</keyword>
<keyword evidence="4" id="KW-0326">Glycosidase</keyword>
<dbReference type="RefSeq" id="WP_160370756.1">
    <property type="nucleotide sequence ID" value="NZ_WSQA01000019.1"/>
</dbReference>
<dbReference type="Gene3D" id="2.115.10.20">
    <property type="entry name" value="Glycosyl hydrolase domain, family 43"/>
    <property type="match status" value="1"/>
</dbReference>
<dbReference type="PANTHER" id="PTHR34106">
    <property type="entry name" value="GLYCOSIDASE"/>
    <property type="match status" value="1"/>
</dbReference>
<name>A0A6N8L770_9SPHI</name>
<protein>
    <submittedName>
        <fullName evidence="4">Glycosidase</fullName>
    </submittedName>
</protein>
<evidence type="ECO:0000313" key="5">
    <source>
        <dbReference type="Proteomes" id="UP000435036"/>
    </source>
</evidence>
<dbReference type="OrthoDB" id="9775877at2"/>
<dbReference type="GO" id="GO:0016798">
    <property type="term" value="F:hydrolase activity, acting on glycosyl bonds"/>
    <property type="evidence" value="ECO:0007669"/>
    <property type="project" value="UniProtKB-KW"/>
</dbReference>
<keyword evidence="1" id="KW-0328">Glycosyltransferase</keyword>
<dbReference type="PANTHER" id="PTHR34106:SF4">
    <property type="entry name" value="BLL5143 PROTEIN"/>
    <property type="match status" value="1"/>
</dbReference>
<dbReference type="Pfam" id="PF04041">
    <property type="entry name" value="Glyco_hydro_130"/>
    <property type="match status" value="1"/>
</dbReference>
<comment type="caution">
    <text evidence="4">The sequence shown here is derived from an EMBL/GenBank/DDBJ whole genome shotgun (WGS) entry which is preliminary data.</text>
</comment>
<dbReference type="InterPro" id="IPR023296">
    <property type="entry name" value="Glyco_hydro_beta-prop_sf"/>
</dbReference>
<keyword evidence="4" id="KW-0378">Hydrolase</keyword>
<comment type="similarity">
    <text evidence="3">Belongs to the glycosyl hydrolase 130 family.</text>
</comment>
<dbReference type="EMBL" id="WSQA01000019">
    <property type="protein sequence ID" value="MVZ64038.1"/>
    <property type="molecule type" value="Genomic_DNA"/>
</dbReference>
<gene>
    <name evidence="4" type="ORF">GQF63_18595</name>
</gene>
<keyword evidence="2" id="KW-0808">Transferase</keyword>
<dbReference type="CDD" id="cd18613">
    <property type="entry name" value="GH130"/>
    <property type="match status" value="1"/>
</dbReference>
<dbReference type="GO" id="GO:0016757">
    <property type="term" value="F:glycosyltransferase activity"/>
    <property type="evidence" value="ECO:0007669"/>
    <property type="project" value="UniProtKB-KW"/>
</dbReference>
<accession>A0A6N8L770</accession>
<evidence type="ECO:0000256" key="3">
    <source>
        <dbReference type="ARBA" id="ARBA00024356"/>
    </source>
</evidence>
<dbReference type="Proteomes" id="UP000435036">
    <property type="component" value="Unassembled WGS sequence"/>
</dbReference>
<organism evidence="4 5">
    <name type="scientific">Sphingobacterium humi</name>
    <dbReference type="NCBI Taxonomy" id="1796905"/>
    <lineage>
        <taxon>Bacteria</taxon>
        <taxon>Pseudomonadati</taxon>
        <taxon>Bacteroidota</taxon>
        <taxon>Sphingobacteriia</taxon>
        <taxon>Sphingobacteriales</taxon>
        <taxon>Sphingobacteriaceae</taxon>
        <taxon>Sphingobacterium</taxon>
    </lineage>
</organism>
<evidence type="ECO:0000256" key="2">
    <source>
        <dbReference type="ARBA" id="ARBA00022679"/>
    </source>
</evidence>
<proteinExistence type="inferred from homology"/>
<evidence type="ECO:0000313" key="4">
    <source>
        <dbReference type="EMBL" id="MVZ64038.1"/>
    </source>
</evidence>
<evidence type="ECO:0000256" key="1">
    <source>
        <dbReference type="ARBA" id="ARBA00022676"/>
    </source>
</evidence>